<gene>
    <name evidence="3" type="primary">LOC105897315</name>
</gene>
<accession>A0A6P3VRX6</accession>
<feature type="compositionally biased region" description="Low complexity" evidence="1">
    <location>
        <begin position="121"/>
        <end position="130"/>
    </location>
</feature>
<feature type="region of interest" description="Disordered" evidence="1">
    <location>
        <begin position="112"/>
        <end position="162"/>
    </location>
</feature>
<dbReference type="RefSeq" id="XP_012679689.2">
    <property type="nucleotide sequence ID" value="XM_012824235.3"/>
</dbReference>
<evidence type="ECO:0000256" key="1">
    <source>
        <dbReference type="SAM" id="MobiDB-lite"/>
    </source>
</evidence>
<dbReference type="PANTHER" id="PTHR15289:SF3">
    <property type="entry name" value="TASTIN"/>
    <property type="match status" value="1"/>
</dbReference>
<dbReference type="InterPro" id="IPR026133">
    <property type="entry name" value="Tastin"/>
</dbReference>
<evidence type="ECO:0000313" key="2">
    <source>
        <dbReference type="Proteomes" id="UP000515152"/>
    </source>
</evidence>
<proteinExistence type="predicted"/>
<reference evidence="3" key="1">
    <citation type="submission" date="2025-08" db="UniProtKB">
        <authorList>
            <consortium name="RefSeq"/>
        </authorList>
    </citation>
    <scope>IDENTIFICATION</scope>
</reference>
<dbReference type="Proteomes" id="UP000515152">
    <property type="component" value="Chromosome 4"/>
</dbReference>
<evidence type="ECO:0000313" key="3">
    <source>
        <dbReference type="RefSeq" id="XP_012679689.2"/>
    </source>
</evidence>
<name>A0A6P3VRX6_CLUHA</name>
<dbReference type="PANTHER" id="PTHR15289">
    <property type="entry name" value="TASTIN"/>
    <property type="match status" value="1"/>
</dbReference>
<feature type="compositionally biased region" description="Polar residues" evidence="1">
    <location>
        <begin position="634"/>
        <end position="655"/>
    </location>
</feature>
<sequence length="767" mass="81352">MLKTHNEHCKAPGSVKVSKSSTFHHGSKRGVENQDPSAPERGAITANKLKGVSRLPVLVKSLQLPATTDPTQMKWQERPLLGKEKRKKACTKPQPFNLSQPRVSRLGTLKQEPASLGNTGTLRTLPTTRPARPRPAKTQSTLHPKPKTGTAVPVRTKPAEPGTFCGASKNIGSLPAQTSNPLNGATVDQCHNVLSRLGHGGSTTKKQTFHGEPDSLPTLRCAVPESHATDKTATLLDVFKDISTHLSGISLASSKHAASALDDGLSEACGHNTPFRTPRSHAAPQRVAVKTKSQTAHPTPGFCKPGNTTDGFCPDPSALRSILQSEGVSASGLQGTAPRPSFCPSGRATSVYLPQRVSVLKSAQRKKAESNTGKAQTFLPDPAALGSILRNEGVQPGGHLGGATPSGRATSIYTAQRVPVSKSRTEGGSGAPEISVTFSPDPAALSSILRNEGIQAGGATPHASACPSARGTSIYTAQRVPVTKSRAEIIAASLGPVRSSPSLTPAVKWTPLRVPNTKPQSTKRLLSVYRTPKFSGSPGLRGVQPPSAELPAHKEDDVVQTLFKEQEEEEKMEDDDEEPQTVPELEAEAKPLVTEEAEMAGPQQAEETGSRGPFLQAVHRESVIMLCSGQNLFRQTPARGTTPATDTQAPSSTTKPHCPSTRPVGTLPGPLQQPSGSKVTTNLESTVPTKVTSLCRKRAALELRRRLPALEELFLDEECATYMSQPQYCAALPRCSNPVANRLLFQDSTCFLPIGQLTSPSPTSCAV</sequence>
<dbReference type="KEGG" id="char:105897315"/>
<feature type="region of interest" description="Disordered" evidence="1">
    <location>
        <begin position="418"/>
        <end position="437"/>
    </location>
</feature>
<feature type="region of interest" description="Disordered" evidence="1">
    <location>
        <begin position="634"/>
        <end position="681"/>
    </location>
</feature>
<protein>
    <submittedName>
        <fullName evidence="3">Tastin isoform X1</fullName>
    </submittedName>
</protein>
<dbReference type="OrthoDB" id="8722817at2759"/>
<keyword evidence="2" id="KW-1185">Reference proteome</keyword>
<dbReference type="AlphaFoldDB" id="A0A6P3VRX6"/>
<feature type="region of interest" description="Disordered" evidence="1">
    <location>
        <begin position="1"/>
        <end position="47"/>
    </location>
</feature>
<dbReference type="GeneID" id="105897315"/>
<organism evidence="2 3">
    <name type="scientific">Clupea harengus</name>
    <name type="common">Atlantic herring</name>
    <dbReference type="NCBI Taxonomy" id="7950"/>
    <lineage>
        <taxon>Eukaryota</taxon>
        <taxon>Metazoa</taxon>
        <taxon>Chordata</taxon>
        <taxon>Craniata</taxon>
        <taxon>Vertebrata</taxon>
        <taxon>Euteleostomi</taxon>
        <taxon>Actinopterygii</taxon>
        <taxon>Neopterygii</taxon>
        <taxon>Teleostei</taxon>
        <taxon>Clupei</taxon>
        <taxon>Clupeiformes</taxon>
        <taxon>Clupeoidei</taxon>
        <taxon>Clupeidae</taxon>
        <taxon>Clupea</taxon>
    </lineage>
</organism>
<feature type="compositionally biased region" description="Polar residues" evidence="1">
    <location>
        <begin position="672"/>
        <end position="681"/>
    </location>
</feature>
<feature type="compositionally biased region" description="Basic and acidic residues" evidence="1">
    <location>
        <begin position="1"/>
        <end position="10"/>
    </location>
</feature>